<sequence>MGSAAGAGTASFLFDKAMDLAQAIDPEFERFPGSVEGTEAQLESAAVESALGATFTAGGALAFPVKRMLTPLLGKAFGVRSQRARNAAEVAKRQGIGLAAVDVGGPGARILSRVLGVFPFTGSPFRKFRTVKEAQVTKRFNQILDEFAPTSIMAGELGIDMAKAAGRTDARFNRIAGKLYQRFRDLTDDIGPIVPTNETKTKIVELADDFRAGQIPLSGDAQQVLKGGLDESFEKFLTDAQNLPEFITTKQQKILKERLKAFIEKVGDTDKFTIKRASEIKAAMDADMFASAAVQRNIEVLAGDGVVVAGPESGRLASGLVGKGRLIDNESLVGL</sequence>
<dbReference type="InterPro" id="IPR036551">
    <property type="entry name" value="Flavin_trans-like"/>
</dbReference>
<evidence type="ECO:0000313" key="1">
    <source>
        <dbReference type="EMBL" id="KKK46933.1"/>
    </source>
</evidence>
<comment type="caution">
    <text evidence="1">The sequence shown here is derived from an EMBL/GenBank/DDBJ whole genome shotgun (WGS) entry which is preliminary data.</text>
</comment>
<organism evidence="1">
    <name type="scientific">marine sediment metagenome</name>
    <dbReference type="NCBI Taxonomy" id="412755"/>
    <lineage>
        <taxon>unclassified sequences</taxon>
        <taxon>metagenomes</taxon>
        <taxon>ecological metagenomes</taxon>
    </lineage>
</organism>
<dbReference type="EMBL" id="LAZR01069833">
    <property type="protein sequence ID" value="KKK46933.1"/>
    <property type="molecule type" value="Genomic_DNA"/>
</dbReference>
<feature type="non-terminal residue" evidence="1">
    <location>
        <position position="1"/>
    </location>
</feature>
<accession>A0A0F8VRG2</accession>
<proteinExistence type="predicted"/>
<gene>
    <name evidence="1" type="ORF">LCGC14_3160290</name>
</gene>
<dbReference type="SUPFAM" id="SSF52507">
    <property type="entry name" value="Homo-oligomeric flavin-containing Cys decarboxylases, HFCD"/>
    <property type="match status" value="1"/>
</dbReference>
<dbReference type="GO" id="GO:0003824">
    <property type="term" value="F:catalytic activity"/>
    <property type="evidence" value="ECO:0007669"/>
    <property type="project" value="InterPro"/>
</dbReference>
<name>A0A0F8VRG2_9ZZZZ</name>
<dbReference type="Gene3D" id="3.40.50.1950">
    <property type="entry name" value="Flavin prenyltransferase-like"/>
    <property type="match status" value="1"/>
</dbReference>
<dbReference type="AlphaFoldDB" id="A0A0F8VRG2"/>
<reference evidence="1" key="1">
    <citation type="journal article" date="2015" name="Nature">
        <title>Complex archaea that bridge the gap between prokaryotes and eukaryotes.</title>
        <authorList>
            <person name="Spang A."/>
            <person name="Saw J.H."/>
            <person name="Jorgensen S.L."/>
            <person name="Zaremba-Niedzwiedzka K."/>
            <person name="Martijn J."/>
            <person name="Lind A.E."/>
            <person name="van Eijk R."/>
            <person name="Schleper C."/>
            <person name="Guy L."/>
            <person name="Ettema T.J."/>
        </authorList>
    </citation>
    <scope>NUCLEOTIDE SEQUENCE</scope>
</reference>
<feature type="non-terminal residue" evidence="1">
    <location>
        <position position="335"/>
    </location>
</feature>
<protein>
    <submittedName>
        <fullName evidence="1">Uncharacterized protein</fullName>
    </submittedName>
</protein>